<dbReference type="EMBL" id="AMCI01009172">
    <property type="protein sequence ID" value="EJW89913.1"/>
    <property type="molecule type" value="Genomic_DNA"/>
</dbReference>
<dbReference type="SUPFAM" id="SSF141868">
    <property type="entry name" value="EAL domain-like"/>
    <property type="match status" value="1"/>
</dbReference>
<evidence type="ECO:0000313" key="2">
    <source>
        <dbReference type="EMBL" id="EJW89913.1"/>
    </source>
</evidence>
<feature type="non-terminal residue" evidence="2">
    <location>
        <position position="1"/>
    </location>
</feature>
<evidence type="ECO:0000259" key="1">
    <source>
        <dbReference type="PROSITE" id="PS50883"/>
    </source>
</evidence>
<dbReference type="InterPro" id="IPR001633">
    <property type="entry name" value="EAL_dom"/>
</dbReference>
<dbReference type="PROSITE" id="PS50883">
    <property type="entry name" value="EAL"/>
    <property type="match status" value="1"/>
</dbReference>
<reference evidence="2" key="1">
    <citation type="journal article" date="2012" name="PLoS ONE">
        <title>Gene sets for utilization of primary and secondary nutrition supplies in the distal gut of endangered iberian lynx.</title>
        <authorList>
            <person name="Alcaide M."/>
            <person name="Messina E."/>
            <person name="Richter M."/>
            <person name="Bargiela R."/>
            <person name="Peplies J."/>
            <person name="Huws S.A."/>
            <person name="Newbold C.J."/>
            <person name="Golyshin P.N."/>
            <person name="Simon M.A."/>
            <person name="Lopez G."/>
            <person name="Yakimov M.M."/>
            <person name="Ferrer M."/>
        </authorList>
    </citation>
    <scope>NUCLEOTIDE SEQUENCE</scope>
</reference>
<feature type="domain" description="EAL" evidence="1">
    <location>
        <begin position="1"/>
        <end position="23"/>
    </location>
</feature>
<sequence>EVLVRWQYPGYGMIYPSDFIPFV</sequence>
<name>J9F5Z7_9ZZZZ</name>
<dbReference type="InterPro" id="IPR035919">
    <property type="entry name" value="EAL_sf"/>
</dbReference>
<organism evidence="2">
    <name type="scientific">gut metagenome</name>
    <dbReference type="NCBI Taxonomy" id="749906"/>
    <lineage>
        <taxon>unclassified sequences</taxon>
        <taxon>metagenomes</taxon>
        <taxon>organismal metagenomes</taxon>
    </lineage>
</organism>
<gene>
    <name evidence="2" type="ORF">EVA_21980</name>
</gene>
<dbReference type="AlphaFoldDB" id="J9F5Z7"/>
<comment type="caution">
    <text evidence="2">The sequence shown here is derived from an EMBL/GenBank/DDBJ whole genome shotgun (WGS) entry which is preliminary data.</text>
</comment>
<accession>J9F5Z7</accession>
<proteinExistence type="predicted"/>
<protein>
    <recommendedName>
        <fullName evidence="1">EAL domain-containing protein</fullName>
    </recommendedName>
</protein>